<gene>
    <name evidence="8" type="ORF">BB560_005094</name>
</gene>
<accession>A0A2T9Z7E4</accession>
<proteinExistence type="inferred from homology"/>
<dbReference type="PROSITE" id="PS50072">
    <property type="entry name" value="CSA_PPIASE_2"/>
    <property type="match status" value="1"/>
</dbReference>
<sequence>MSNIYILEPPTSGKILLQTTAGDIEIELWPKEAPKACRNFVQLCLEGYYNNTIFHRVVPDFIIQGGDPSGTGDGGESIYGESFSTEIHSRLRFVRRGIVAMASNEEGEINSQFFITLAPTPELTKMNTIFGTVIGDSIYNVLKIGEGEIDSETERPVYPKKIINTLVVSNPKKQLLSFGQDEDLVFDNSDSKGKNKTKKIASIYDIKNSEPETIKKEISNVHESEIQAENIHREELSPKASLKSDKAQKEKKKTPKLKRTTLS</sequence>
<evidence type="ECO:0000256" key="5">
    <source>
        <dbReference type="RuleBase" id="RU363019"/>
    </source>
</evidence>
<evidence type="ECO:0000256" key="3">
    <source>
        <dbReference type="ARBA" id="ARBA00023242"/>
    </source>
</evidence>
<dbReference type="EMBL" id="MBFS01001921">
    <property type="protein sequence ID" value="PVV00521.1"/>
    <property type="molecule type" value="Genomic_DNA"/>
</dbReference>
<keyword evidence="5" id="KW-0697">Rotamase</keyword>
<evidence type="ECO:0000256" key="2">
    <source>
        <dbReference type="ARBA" id="ARBA00004123"/>
    </source>
</evidence>
<dbReference type="GO" id="GO:0071013">
    <property type="term" value="C:catalytic step 2 spliceosome"/>
    <property type="evidence" value="ECO:0007669"/>
    <property type="project" value="TreeGrafter"/>
</dbReference>
<evidence type="ECO:0000313" key="9">
    <source>
        <dbReference type="Proteomes" id="UP000245609"/>
    </source>
</evidence>
<feature type="domain" description="PPIase cyclophilin-type" evidence="7">
    <location>
        <begin position="18"/>
        <end position="167"/>
    </location>
</feature>
<dbReference type="Proteomes" id="UP000245609">
    <property type="component" value="Unassembled WGS sequence"/>
</dbReference>
<name>A0A2T9Z7E4_9FUNG</name>
<comment type="subcellular location">
    <subcellularLocation>
        <location evidence="2">Nucleus</location>
    </subcellularLocation>
</comment>
<dbReference type="PROSITE" id="PS00170">
    <property type="entry name" value="CSA_PPIASE_1"/>
    <property type="match status" value="1"/>
</dbReference>
<dbReference type="PANTHER" id="PTHR45625">
    <property type="entry name" value="PEPTIDYL-PROLYL CIS-TRANS ISOMERASE-RELATED"/>
    <property type="match status" value="1"/>
</dbReference>
<dbReference type="PANTHER" id="PTHR45625:SF6">
    <property type="entry name" value="SPLICEOSOME-ASSOCIATED PROTEIN CWC27 HOMOLOG"/>
    <property type="match status" value="1"/>
</dbReference>
<dbReference type="STRING" id="133381.A0A2T9Z7E4"/>
<feature type="compositionally biased region" description="Basic and acidic residues" evidence="6">
    <location>
        <begin position="224"/>
        <end position="248"/>
    </location>
</feature>
<dbReference type="InterPro" id="IPR044666">
    <property type="entry name" value="Cyclophilin_A-like"/>
</dbReference>
<dbReference type="GO" id="GO:0003755">
    <property type="term" value="F:peptidyl-prolyl cis-trans isomerase activity"/>
    <property type="evidence" value="ECO:0007669"/>
    <property type="project" value="UniProtKB-UniRule"/>
</dbReference>
<evidence type="ECO:0000256" key="6">
    <source>
        <dbReference type="SAM" id="MobiDB-lite"/>
    </source>
</evidence>
<protein>
    <recommendedName>
        <fullName evidence="5">Peptidyl-prolyl cis-trans isomerase</fullName>
        <shortName evidence="5">PPIase</shortName>
        <ecNumber evidence="5">5.2.1.8</ecNumber>
    </recommendedName>
</protein>
<comment type="catalytic activity">
    <reaction evidence="1 5">
        <text>[protein]-peptidylproline (omega=180) = [protein]-peptidylproline (omega=0)</text>
        <dbReference type="Rhea" id="RHEA:16237"/>
        <dbReference type="Rhea" id="RHEA-COMP:10747"/>
        <dbReference type="Rhea" id="RHEA-COMP:10748"/>
        <dbReference type="ChEBI" id="CHEBI:83833"/>
        <dbReference type="ChEBI" id="CHEBI:83834"/>
        <dbReference type="EC" id="5.2.1.8"/>
    </reaction>
</comment>
<organism evidence="8 9">
    <name type="scientific">Smittium megazygosporum</name>
    <dbReference type="NCBI Taxonomy" id="133381"/>
    <lineage>
        <taxon>Eukaryota</taxon>
        <taxon>Fungi</taxon>
        <taxon>Fungi incertae sedis</taxon>
        <taxon>Zoopagomycota</taxon>
        <taxon>Kickxellomycotina</taxon>
        <taxon>Harpellomycetes</taxon>
        <taxon>Harpellales</taxon>
        <taxon>Legeriomycetaceae</taxon>
        <taxon>Smittium</taxon>
    </lineage>
</organism>
<dbReference type="PRINTS" id="PR00153">
    <property type="entry name" value="CSAPPISMRASE"/>
</dbReference>
<dbReference type="InterPro" id="IPR002130">
    <property type="entry name" value="Cyclophilin-type_PPIase_dom"/>
</dbReference>
<dbReference type="AlphaFoldDB" id="A0A2T9Z7E4"/>
<evidence type="ECO:0000259" key="7">
    <source>
        <dbReference type="PROSITE" id="PS50072"/>
    </source>
</evidence>
<dbReference type="OrthoDB" id="442970at2759"/>
<feature type="compositionally biased region" description="Basic residues" evidence="6">
    <location>
        <begin position="249"/>
        <end position="263"/>
    </location>
</feature>
<comment type="caution">
    <text evidence="8">The sequence shown here is derived from an EMBL/GenBank/DDBJ whole genome shotgun (WGS) entry which is preliminary data.</text>
</comment>
<comment type="function">
    <text evidence="5">PPIases accelerate the folding of proteins. It catalyzes the cis-trans isomerization of proline imidic peptide bonds in oligopeptides.</text>
</comment>
<keyword evidence="9" id="KW-1185">Reference proteome</keyword>
<reference evidence="8 9" key="1">
    <citation type="journal article" date="2018" name="MBio">
        <title>Comparative Genomics Reveals the Core Gene Toolbox for the Fungus-Insect Symbiosis.</title>
        <authorList>
            <person name="Wang Y."/>
            <person name="Stata M."/>
            <person name="Wang W."/>
            <person name="Stajich J.E."/>
            <person name="White M.M."/>
            <person name="Moncalvo J.M."/>
        </authorList>
    </citation>
    <scope>NUCLEOTIDE SEQUENCE [LARGE SCALE GENOMIC DNA]</scope>
    <source>
        <strain evidence="8 9">SC-DP-2</strain>
    </source>
</reference>
<evidence type="ECO:0000313" key="8">
    <source>
        <dbReference type="EMBL" id="PVV00521.1"/>
    </source>
</evidence>
<dbReference type="Pfam" id="PF00160">
    <property type="entry name" value="Pro_isomerase"/>
    <property type="match status" value="1"/>
</dbReference>
<dbReference type="GO" id="GO:0006457">
    <property type="term" value="P:protein folding"/>
    <property type="evidence" value="ECO:0007669"/>
    <property type="project" value="InterPro"/>
</dbReference>
<keyword evidence="3" id="KW-0539">Nucleus</keyword>
<dbReference type="Gene3D" id="2.40.100.10">
    <property type="entry name" value="Cyclophilin-like"/>
    <property type="match status" value="1"/>
</dbReference>
<dbReference type="EC" id="5.2.1.8" evidence="5"/>
<dbReference type="InterPro" id="IPR020892">
    <property type="entry name" value="Cyclophilin-type_PPIase_CS"/>
</dbReference>
<keyword evidence="5" id="KW-0413">Isomerase</keyword>
<comment type="similarity">
    <text evidence="4">Belongs to the cyclophilin-type PPIase family. CWC27 subfamily.</text>
</comment>
<dbReference type="CDD" id="cd01925">
    <property type="entry name" value="cyclophilin_CeCYP16-like"/>
    <property type="match status" value="1"/>
</dbReference>
<dbReference type="InterPro" id="IPR029000">
    <property type="entry name" value="Cyclophilin-like_dom_sf"/>
</dbReference>
<evidence type="ECO:0000256" key="4">
    <source>
        <dbReference type="ARBA" id="ARBA00038509"/>
    </source>
</evidence>
<evidence type="ECO:0000256" key="1">
    <source>
        <dbReference type="ARBA" id="ARBA00000971"/>
    </source>
</evidence>
<dbReference type="SUPFAM" id="SSF50891">
    <property type="entry name" value="Cyclophilin-like"/>
    <property type="match status" value="1"/>
</dbReference>
<feature type="region of interest" description="Disordered" evidence="6">
    <location>
        <begin position="224"/>
        <end position="263"/>
    </location>
</feature>